<organism evidence="1 2">
    <name type="scientific">Moritella yayanosii</name>
    <dbReference type="NCBI Taxonomy" id="69539"/>
    <lineage>
        <taxon>Bacteria</taxon>
        <taxon>Pseudomonadati</taxon>
        <taxon>Pseudomonadota</taxon>
        <taxon>Gammaproteobacteria</taxon>
        <taxon>Alteromonadales</taxon>
        <taxon>Moritellaceae</taxon>
        <taxon>Moritella</taxon>
    </lineage>
</organism>
<evidence type="ECO:0000313" key="2">
    <source>
        <dbReference type="Proteomes" id="UP000250163"/>
    </source>
</evidence>
<name>A0A330LLZ8_9GAMM</name>
<dbReference type="KEGG" id="mya:MORIYA_1255"/>
<evidence type="ECO:0000313" key="1">
    <source>
        <dbReference type="EMBL" id="SQD77733.1"/>
    </source>
</evidence>
<dbReference type="Proteomes" id="UP000250163">
    <property type="component" value="Chromosome MORIYA"/>
</dbReference>
<keyword evidence="2" id="KW-1185">Reference proteome</keyword>
<gene>
    <name evidence="1" type="ORF">MORIYA_1255</name>
</gene>
<sequence length="66" mass="7521">MPFVENIKVSHLKFAYGHQNQIATDKQAADLLSKAYRVYQFINPAAAIARTTGTLTYCRDRTNQCR</sequence>
<dbReference type="AlphaFoldDB" id="A0A330LLZ8"/>
<proteinExistence type="predicted"/>
<protein>
    <submittedName>
        <fullName evidence="1">Uncharacterized protein</fullName>
    </submittedName>
</protein>
<dbReference type="EMBL" id="LS483250">
    <property type="protein sequence ID" value="SQD77733.1"/>
    <property type="molecule type" value="Genomic_DNA"/>
</dbReference>
<accession>A0A330LLZ8</accession>
<reference evidence="2" key="1">
    <citation type="submission" date="2018-05" db="EMBL/GenBank/DDBJ databases">
        <authorList>
            <person name="Cea G.-C."/>
            <person name="William W."/>
        </authorList>
    </citation>
    <scope>NUCLEOTIDE SEQUENCE [LARGE SCALE GENOMIC DNA]</scope>
    <source>
        <strain evidence="2">DB21MT 5</strain>
    </source>
</reference>